<reference evidence="3" key="2">
    <citation type="submission" date="2022-08" db="EMBL/GenBank/DDBJ databases">
        <authorList>
            <person name="Kim S.-J."/>
        </authorList>
    </citation>
    <scope>NUCLEOTIDE SEQUENCE</scope>
    <source>
        <strain evidence="3">KJ</strain>
    </source>
</reference>
<dbReference type="Proteomes" id="UP001246473">
    <property type="component" value="Unassembled WGS sequence"/>
</dbReference>
<gene>
    <name evidence="2" type="ORF">GGD69_003927</name>
    <name evidence="3" type="ORF">ParKJ_02045</name>
</gene>
<evidence type="ECO:0000256" key="1">
    <source>
        <dbReference type="SAM" id="Phobius"/>
    </source>
</evidence>
<proteinExistence type="predicted"/>
<dbReference type="AlphaFoldDB" id="A0AAP1KY62"/>
<keyword evidence="1" id="KW-1133">Transmembrane helix</keyword>
<evidence type="ECO:0000313" key="3">
    <source>
        <dbReference type="EMBL" id="MDT8836191.1"/>
    </source>
</evidence>
<evidence type="ECO:0000313" key="4">
    <source>
        <dbReference type="Proteomes" id="UP000518681"/>
    </source>
</evidence>
<reference evidence="2 4" key="1">
    <citation type="submission" date="2020-08" db="EMBL/GenBank/DDBJ databases">
        <title>Genomic Encyclopedia of Type Strains, Phase IV (KMG-V): Genome sequencing to study the core and pangenomes of soil and plant-associated prokaryotes.</title>
        <authorList>
            <person name="Whitman W."/>
        </authorList>
    </citation>
    <scope>NUCLEOTIDE SEQUENCE [LARGE SCALE GENOMIC DNA]</scope>
    <source>
        <strain evidence="2 4">SEMIA 4013</strain>
    </source>
</reference>
<dbReference type="EMBL" id="JACIIK010000007">
    <property type="protein sequence ID" value="MBB6203049.1"/>
    <property type="molecule type" value="Genomic_DNA"/>
</dbReference>
<dbReference type="RefSeq" id="WP_167440531.1">
    <property type="nucleotide sequence ID" value="NZ_CADFGE010000012.1"/>
</dbReference>
<comment type="caution">
    <text evidence="2">The sequence shown here is derived from an EMBL/GenBank/DDBJ whole genome shotgun (WGS) entry which is preliminary data.</text>
</comment>
<dbReference type="Proteomes" id="UP000518681">
    <property type="component" value="Unassembled WGS sequence"/>
</dbReference>
<keyword evidence="1" id="KW-0472">Membrane</keyword>
<keyword evidence="1" id="KW-0812">Transmembrane</keyword>
<protein>
    <submittedName>
        <fullName evidence="2">Uncharacterized protein</fullName>
    </submittedName>
</protein>
<sequence length="52" mass="5921">MDTHLMIGVAVMLGLIGIAASRDLLRRLRDQQPQLVPVKIERPDSQGQRRDR</sequence>
<accession>A0AAP1KY62</accession>
<evidence type="ECO:0000313" key="2">
    <source>
        <dbReference type="EMBL" id="MBB6203049.1"/>
    </source>
</evidence>
<dbReference type="EMBL" id="JANSLM010000001">
    <property type="protein sequence ID" value="MDT8836191.1"/>
    <property type="molecule type" value="Genomic_DNA"/>
</dbReference>
<feature type="transmembrane region" description="Helical" evidence="1">
    <location>
        <begin position="6"/>
        <end position="25"/>
    </location>
</feature>
<organism evidence="2 4">
    <name type="scientific">Paraburkholderia fungorum</name>
    <dbReference type="NCBI Taxonomy" id="134537"/>
    <lineage>
        <taxon>Bacteria</taxon>
        <taxon>Pseudomonadati</taxon>
        <taxon>Pseudomonadota</taxon>
        <taxon>Betaproteobacteria</taxon>
        <taxon>Burkholderiales</taxon>
        <taxon>Burkholderiaceae</taxon>
        <taxon>Paraburkholderia</taxon>
    </lineage>
</organism>
<name>A0AAP1KY62_9BURK</name>